<evidence type="ECO:0000313" key="9">
    <source>
        <dbReference type="EMBL" id="OHT21415.1"/>
    </source>
</evidence>
<proteinExistence type="predicted"/>
<dbReference type="PANTHER" id="PTHR34187:SF2">
    <property type="entry name" value="DUF202 DOMAIN-CONTAINING PROTEIN"/>
    <property type="match status" value="1"/>
</dbReference>
<feature type="transmembrane region" description="Helical" evidence="7">
    <location>
        <begin position="122"/>
        <end position="144"/>
    </location>
</feature>
<dbReference type="AlphaFoldDB" id="A0A1S1HGR7"/>
<keyword evidence="10" id="KW-1185">Reference proteome</keyword>
<keyword evidence="5 7" id="KW-0472">Membrane</keyword>
<evidence type="ECO:0000256" key="5">
    <source>
        <dbReference type="ARBA" id="ARBA00023136"/>
    </source>
</evidence>
<sequence>MISLSELLGGCPEKRRYDPPADKPLDQTHGAVPPYDFPPELARALAGKSEEEVSSLLSKFRTGLSEHRTRLSEHRTDLSEHRTDLSDYRTELSHARTEMSEHRTKLSNDRSHLSNERTHLSYVRTAVSLMSFGITINRFAVFLAEGKGYDDRIATRRMWSTEQFGLGMVVVGIILLIWSLFRYRAIHAQLLSQEFRPPAVSVLLLTLAIIALGAVSSVILITVK</sequence>
<evidence type="ECO:0000256" key="7">
    <source>
        <dbReference type="SAM" id="Phobius"/>
    </source>
</evidence>
<keyword evidence="4 7" id="KW-1133">Transmembrane helix</keyword>
<keyword evidence="2" id="KW-1003">Cell membrane</keyword>
<dbReference type="PANTHER" id="PTHR34187">
    <property type="entry name" value="FGR18P"/>
    <property type="match status" value="1"/>
</dbReference>
<comment type="subcellular location">
    <subcellularLocation>
        <location evidence="1">Cell membrane</location>
        <topology evidence="1">Multi-pass membrane protein</topology>
    </subcellularLocation>
</comment>
<evidence type="ECO:0000256" key="1">
    <source>
        <dbReference type="ARBA" id="ARBA00004651"/>
    </source>
</evidence>
<reference evidence="9 10" key="1">
    <citation type="submission" date="2016-09" db="EMBL/GenBank/DDBJ databases">
        <title>Metabolic pathway, cell adaptation mechanisms and a novel monoxygenase revealed through proteogenomic-transcription analysis of a Sphingomonas haloaromaticamans strain degrading the fungicide ortho-phenylphenol.</title>
        <authorList>
            <person name="Perruchon C."/>
            <person name="Papadopoulou E.S."/>
            <person name="Rousidou C."/>
            <person name="Vasileiadis S."/>
            <person name="Tanou G."/>
            <person name="Amoutzias G."/>
            <person name="Molassiotis A."/>
            <person name="Karpouzas D.G."/>
        </authorList>
    </citation>
    <scope>NUCLEOTIDE SEQUENCE [LARGE SCALE GENOMIC DNA]</scope>
    <source>
        <strain evidence="9 10">P3</strain>
    </source>
</reference>
<name>A0A1S1HGR7_9SPHN</name>
<evidence type="ECO:0000259" key="8">
    <source>
        <dbReference type="Pfam" id="PF02656"/>
    </source>
</evidence>
<comment type="caution">
    <text evidence="9">The sequence shown here is derived from an EMBL/GenBank/DDBJ whole genome shotgun (WGS) entry which is preliminary data.</text>
</comment>
<dbReference type="EMBL" id="MIPT01000001">
    <property type="protein sequence ID" value="OHT21415.1"/>
    <property type="molecule type" value="Genomic_DNA"/>
</dbReference>
<evidence type="ECO:0000256" key="2">
    <source>
        <dbReference type="ARBA" id="ARBA00022475"/>
    </source>
</evidence>
<evidence type="ECO:0000313" key="10">
    <source>
        <dbReference type="Proteomes" id="UP000179467"/>
    </source>
</evidence>
<evidence type="ECO:0000256" key="6">
    <source>
        <dbReference type="SAM" id="MobiDB-lite"/>
    </source>
</evidence>
<dbReference type="OrthoDB" id="582337at2"/>
<feature type="transmembrane region" description="Helical" evidence="7">
    <location>
        <begin position="202"/>
        <end position="223"/>
    </location>
</feature>
<feature type="domain" description="DUF202" evidence="8">
    <location>
        <begin position="110"/>
        <end position="185"/>
    </location>
</feature>
<evidence type="ECO:0000256" key="4">
    <source>
        <dbReference type="ARBA" id="ARBA00022989"/>
    </source>
</evidence>
<dbReference type="InterPro" id="IPR003807">
    <property type="entry name" value="DUF202"/>
</dbReference>
<dbReference type="Proteomes" id="UP000179467">
    <property type="component" value="Unassembled WGS sequence"/>
</dbReference>
<dbReference type="InterPro" id="IPR052053">
    <property type="entry name" value="IM_YidH-like"/>
</dbReference>
<dbReference type="Pfam" id="PF02656">
    <property type="entry name" value="DUF202"/>
    <property type="match status" value="1"/>
</dbReference>
<gene>
    <name evidence="9" type="ORF">BHE75_03422</name>
</gene>
<dbReference type="GO" id="GO:0005886">
    <property type="term" value="C:plasma membrane"/>
    <property type="evidence" value="ECO:0007669"/>
    <property type="project" value="UniProtKB-SubCell"/>
</dbReference>
<accession>A0A1S1HGR7</accession>
<keyword evidence="3 7" id="KW-0812">Transmembrane</keyword>
<feature type="transmembrane region" description="Helical" evidence="7">
    <location>
        <begin position="164"/>
        <end position="181"/>
    </location>
</feature>
<feature type="region of interest" description="Disordered" evidence="6">
    <location>
        <begin position="1"/>
        <end position="39"/>
    </location>
</feature>
<organism evidence="9 10">
    <name type="scientific">Edaphosphingomonas haloaromaticamans</name>
    <dbReference type="NCBI Taxonomy" id="653954"/>
    <lineage>
        <taxon>Bacteria</taxon>
        <taxon>Pseudomonadati</taxon>
        <taxon>Pseudomonadota</taxon>
        <taxon>Alphaproteobacteria</taxon>
        <taxon>Sphingomonadales</taxon>
        <taxon>Rhizorhabdaceae</taxon>
        <taxon>Edaphosphingomonas</taxon>
    </lineage>
</organism>
<dbReference type="RefSeq" id="WP_139181752.1">
    <property type="nucleotide sequence ID" value="NZ_MIPT01000001.1"/>
</dbReference>
<feature type="compositionally biased region" description="Basic and acidic residues" evidence="6">
    <location>
        <begin position="12"/>
        <end position="26"/>
    </location>
</feature>
<evidence type="ECO:0000256" key="3">
    <source>
        <dbReference type="ARBA" id="ARBA00022692"/>
    </source>
</evidence>
<protein>
    <recommendedName>
        <fullName evidence="8">DUF202 domain-containing protein</fullName>
    </recommendedName>
</protein>